<gene>
    <name evidence="1" type="ORF">H8R23_11965</name>
</gene>
<name>A0ABR7J9X4_9FLAO</name>
<accession>A0ABR7J9X4</accession>
<proteinExistence type="predicted"/>
<keyword evidence="2" id="KW-1185">Reference proteome</keyword>
<comment type="caution">
    <text evidence="1">The sequence shown here is derived from an EMBL/GenBank/DDBJ whole genome shotgun (WGS) entry which is preliminary data.</text>
</comment>
<reference evidence="1 2" key="1">
    <citation type="submission" date="2020-08" db="EMBL/GenBank/DDBJ databases">
        <title>Description of novel Flavobacterium F-380 isolate.</title>
        <authorList>
            <person name="Saticioglu I.B."/>
            <person name="Duman M."/>
            <person name="Altun S."/>
        </authorList>
    </citation>
    <scope>NUCLEOTIDE SEQUENCE [LARGE SCALE GENOMIC DNA]</scope>
    <source>
        <strain evidence="1 2">F-380</strain>
    </source>
</reference>
<evidence type="ECO:0000313" key="1">
    <source>
        <dbReference type="EMBL" id="MBC5842124.1"/>
    </source>
</evidence>
<dbReference type="EMBL" id="JACRUJ010000004">
    <property type="protein sequence ID" value="MBC5842124.1"/>
    <property type="molecule type" value="Genomic_DNA"/>
</dbReference>
<dbReference type="Gene3D" id="3.90.930.1">
    <property type="match status" value="1"/>
</dbReference>
<dbReference type="Proteomes" id="UP000629963">
    <property type="component" value="Unassembled WGS sequence"/>
</dbReference>
<dbReference type="RefSeq" id="WP_187010623.1">
    <property type="nucleotide sequence ID" value="NZ_JACRUI010000004.1"/>
</dbReference>
<dbReference type="SUPFAM" id="SSF82185">
    <property type="entry name" value="Histone H3 K4-specific methyltransferase SET7/9 N-terminal domain"/>
    <property type="match status" value="1"/>
</dbReference>
<sequence>MKKAIYILFLFVFIQTSAQKTYHKTYFKNGNMESEGWLNQNQKVDYWFYYFENGNKKAEGHFEENKKCKWWVFYKSNKQIDKKSEFENDQLNGLTLIYQKNNIIRAEKYAMGKKLKEWNSLSEFKKDNKISF</sequence>
<evidence type="ECO:0008006" key="3">
    <source>
        <dbReference type="Google" id="ProtNLM"/>
    </source>
</evidence>
<organism evidence="1 2">
    <name type="scientific">Flavobacterium kayseriense</name>
    <dbReference type="NCBI Taxonomy" id="2764714"/>
    <lineage>
        <taxon>Bacteria</taxon>
        <taxon>Pseudomonadati</taxon>
        <taxon>Bacteroidota</taxon>
        <taxon>Flavobacteriia</taxon>
        <taxon>Flavobacteriales</taxon>
        <taxon>Flavobacteriaceae</taxon>
        <taxon>Flavobacterium</taxon>
    </lineage>
</organism>
<protein>
    <recommendedName>
        <fullName evidence="3">MORN repeat variant</fullName>
    </recommendedName>
</protein>
<evidence type="ECO:0000313" key="2">
    <source>
        <dbReference type="Proteomes" id="UP000629963"/>
    </source>
</evidence>